<protein>
    <recommendedName>
        <fullName evidence="2">NERD domain-containing protein</fullName>
    </recommendedName>
</protein>
<keyword evidence="4" id="KW-1185">Reference proteome</keyword>
<dbReference type="InterPro" id="IPR011528">
    <property type="entry name" value="NERD"/>
</dbReference>
<feature type="compositionally biased region" description="Basic and acidic residues" evidence="1">
    <location>
        <begin position="106"/>
        <end position="118"/>
    </location>
</feature>
<accession>A0A510UPK0</accession>
<feature type="compositionally biased region" description="Pro residues" evidence="1">
    <location>
        <begin position="58"/>
        <end position="74"/>
    </location>
</feature>
<evidence type="ECO:0000313" key="4">
    <source>
        <dbReference type="Proteomes" id="UP000321386"/>
    </source>
</evidence>
<evidence type="ECO:0000259" key="2">
    <source>
        <dbReference type="PROSITE" id="PS50965"/>
    </source>
</evidence>
<name>A0A510UPK0_9CELL</name>
<proteinExistence type="predicted"/>
<dbReference type="Proteomes" id="UP000321386">
    <property type="component" value="Unassembled WGS sequence"/>
</dbReference>
<dbReference type="PROSITE" id="PS50965">
    <property type="entry name" value="NERD"/>
    <property type="match status" value="1"/>
</dbReference>
<feature type="region of interest" description="Disordered" evidence="1">
    <location>
        <begin position="58"/>
        <end position="118"/>
    </location>
</feature>
<reference evidence="3 4" key="1">
    <citation type="submission" date="2019-07" db="EMBL/GenBank/DDBJ databases">
        <title>Whole genome shotgun sequence of Cellulomonas persica NBRC 101101.</title>
        <authorList>
            <person name="Hosoyama A."/>
            <person name="Uohara A."/>
            <person name="Ohji S."/>
            <person name="Ichikawa N."/>
        </authorList>
    </citation>
    <scope>NUCLEOTIDE SEQUENCE [LARGE SCALE GENOMIC DNA]</scope>
    <source>
        <strain evidence="3 4">NBRC 101101</strain>
    </source>
</reference>
<dbReference type="EMBL" id="BJUA01000001">
    <property type="protein sequence ID" value="GEK16479.1"/>
    <property type="molecule type" value="Genomic_DNA"/>
</dbReference>
<organism evidence="3 4">
    <name type="scientific">Cellulomonas persica</name>
    <dbReference type="NCBI Taxonomy" id="76861"/>
    <lineage>
        <taxon>Bacteria</taxon>
        <taxon>Bacillati</taxon>
        <taxon>Actinomycetota</taxon>
        <taxon>Actinomycetes</taxon>
        <taxon>Micrococcales</taxon>
        <taxon>Cellulomonadaceae</taxon>
        <taxon>Cellulomonas</taxon>
    </lineage>
</organism>
<evidence type="ECO:0000256" key="1">
    <source>
        <dbReference type="SAM" id="MobiDB-lite"/>
    </source>
</evidence>
<feature type="domain" description="NERD" evidence="2">
    <location>
        <begin position="147"/>
        <end position="254"/>
    </location>
</feature>
<dbReference type="AlphaFoldDB" id="A0A510UPK0"/>
<dbReference type="Pfam" id="PF08378">
    <property type="entry name" value="NERD"/>
    <property type="match status" value="1"/>
</dbReference>
<comment type="caution">
    <text evidence="3">The sequence shown here is derived from an EMBL/GenBank/DDBJ whole genome shotgun (WGS) entry which is preliminary data.</text>
</comment>
<evidence type="ECO:0000313" key="3">
    <source>
        <dbReference type="EMBL" id="GEK16479.1"/>
    </source>
</evidence>
<sequence>MATSEQEAVRGPKTMRLRYAGVCRTCALSLAAGTTAVYDPTSKTVTCMTCHDAVGPPAPDLRADPPPDAPPPVAPAVQATSRHVPAATDASTEGREVEGGAAGASARREYERRSAAREKRIREKHPRLGGLILAVTDEPQSTTAWARGAKGEEVLGRGLDGLAGKGVRVLHDRRIPRTRANIDHIAVTSSGVYVIDAKRYQGRPSLRAEGGILRPRTARLVIGSRDGTKLVEGVHKQVGLVVDALTAAGHGTAPVRGMLCFVDADWPLIGGSFQIDGLDVLWPRKAYERLTTPGPLGPDVVDELHRTLARAFPPA</sequence>
<gene>
    <name evidence="3" type="ORF">CPE01_02120</name>
</gene>